<organism evidence="1 2">
    <name type="scientific">Actinotignum urinale</name>
    <dbReference type="NCBI Taxonomy" id="190146"/>
    <lineage>
        <taxon>Bacteria</taxon>
        <taxon>Bacillati</taxon>
        <taxon>Actinomycetota</taxon>
        <taxon>Actinomycetes</taxon>
        <taxon>Actinomycetales</taxon>
        <taxon>Actinomycetaceae</taxon>
        <taxon>Actinotignum</taxon>
    </lineage>
</organism>
<evidence type="ECO:0000313" key="1">
    <source>
        <dbReference type="EMBL" id="MDY5154647.1"/>
    </source>
</evidence>
<dbReference type="Proteomes" id="UP001281731">
    <property type="component" value="Unassembled WGS sequence"/>
</dbReference>
<reference evidence="1" key="1">
    <citation type="submission" date="2023-10" db="EMBL/GenBank/DDBJ databases">
        <title>Whole Genome based description of the genera Actinobaculum and Actinotignum reveals a complex phylogenetic relationship within the species included in the genus Actinotignum.</title>
        <authorList>
            <person name="Jensen C.S."/>
            <person name="Dargis R."/>
            <person name="Kemp M."/>
            <person name="Christensen J.J."/>
        </authorList>
    </citation>
    <scope>NUCLEOTIDE SEQUENCE</scope>
    <source>
        <strain evidence="1">SLA_B511</strain>
    </source>
</reference>
<dbReference type="RefSeq" id="WP_320756362.1">
    <property type="nucleotide sequence ID" value="NZ_JAWNGC010000002.1"/>
</dbReference>
<sequence>MDEIIEMLKEVGLPFAYDHFEEGQAPDPPFICYVTPESHNFAADGQVYFPVNRFYLELYTDKKDRALEKRIEDLLIRHDQFFDKAEVYINAEDLYEVSYSFELKG</sequence>
<evidence type="ECO:0000313" key="2">
    <source>
        <dbReference type="Proteomes" id="UP001281731"/>
    </source>
</evidence>
<dbReference type="EMBL" id="JAWNGC010000002">
    <property type="protein sequence ID" value="MDY5154647.1"/>
    <property type="molecule type" value="Genomic_DNA"/>
</dbReference>
<name>A0AAW9HWA8_9ACTO</name>
<gene>
    <name evidence="1" type="ORF">R6G80_02755</name>
</gene>
<evidence type="ECO:0008006" key="3">
    <source>
        <dbReference type="Google" id="ProtNLM"/>
    </source>
</evidence>
<protein>
    <recommendedName>
        <fullName evidence="3">DUF3168 domain-containing protein</fullName>
    </recommendedName>
</protein>
<accession>A0AAW9HWA8</accession>
<proteinExistence type="predicted"/>
<comment type="caution">
    <text evidence="1">The sequence shown here is derived from an EMBL/GenBank/DDBJ whole genome shotgun (WGS) entry which is preliminary data.</text>
</comment>
<dbReference type="AlphaFoldDB" id="A0AAW9HWA8"/>